<keyword evidence="5 6" id="KW-0975">Bacterial flagellum</keyword>
<evidence type="ECO:0000256" key="3">
    <source>
        <dbReference type="ARBA" id="ARBA00011255"/>
    </source>
</evidence>
<evidence type="ECO:0000256" key="1">
    <source>
        <dbReference type="ARBA" id="ARBA00004365"/>
    </source>
</evidence>
<keyword evidence="6" id="KW-0574">Periplasm</keyword>
<keyword evidence="9" id="KW-0969">Cilium</keyword>
<dbReference type="RefSeq" id="WP_162664540.1">
    <property type="nucleotide sequence ID" value="NZ_CP048020.1"/>
</dbReference>
<sequence length="659" mass="72807">MNIPGIGAGKYDNLIETLMKKERAPRDSAAEDLKKYEQQNAIWRKINQFSTEIREKTRELYSFNNPFIEKTVTSSNERAITATASRDAREQTFKISINQIAQADSFLSQEVSKDFQVPKGVYTFTVGEKKFSLNWQGGKYRSFIDAVNKKGKDIIRISEIKTSPSAISLLFESQLTGEANKLEFSDDALSFALETGLIKKNDRPAVDAEKTEAVIPAQTTERIAFSNPVRSSQHYVLEYTVSLQSDAEAAAPLSASGATPLSSEEAIYGQVGSVSYKGVTVTNAPSDSGIASETLGLNTKPTAPVEDYGVLSLVSPRGTLIPLPALADTTELQTFSIPLSEYGDITGIAVHNNNTDKTVSIAQIKVYDPKATGEYIPVNPVSQAQEAVLTFEGIPVKRSTNKIDDLIPGVTLKLEDKTDKKESISIKPDTEAAKNAIIEFVAKYNRLLAEINIVTSNQQNVIDEIEYFTDDERKTAKENLGALFGDTTLSSLKNNLRQIVANVYRKNADTPIRTLSQIGISTKSDASSGLNEARLRGYLEIDEKKLDEALKDSMEDVRYLFGYDTDNDVLIDDGVAFQVFKQIDPYVQRGGIFSTRTNGLAAQIKTSKDKIARYDKALEKKELELRQKYGNMDGALRNLQKQSDMINNFSRQNKGSSDN</sequence>
<dbReference type="GO" id="GO:0009421">
    <property type="term" value="C:bacterial-type flagellum filament cap"/>
    <property type="evidence" value="ECO:0007669"/>
    <property type="project" value="InterPro"/>
</dbReference>
<dbReference type="InterPro" id="IPR003481">
    <property type="entry name" value="FliD_N"/>
</dbReference>
<evidence type="ECO:0000313" key="10">
    <source>
        <dbReference type="Proteomes" id="UP000464374"/>
    </source>
</evidence>
<proteinExistence type="inferred from homology"/>
<evidence type="ECO:0000259" key="8">
    <source>
        <dbReference type="Pfam" id="PF07195"/>
    </source>
</evidence>
<evidence type="ECO:0000256" key="4">
    <source>
        <dbReference type="ARBA" id="ARBA00023054"/>
    </source>
</evidence>
<dbReference type="GO" id="GO:0009424">
    <property type="term" value="C:bacterial-type flagellum hook"/>
    <property type="evidence" value="ECO:0007669"/>
    <property type="project" value="UniProtKB-UniRule"/>
</dbReference>
<dbReference type="Proteomes" id="UP000464374">
    <property type="component" value="Chromosome"/>
</dbReference>
<keyword evidence="9" id="KW-0966">Cell projection</keyword>
<evidence type="ECO:0000313" key="9">
    <source>
        <dbReference type="EMBL" id="QHX44265.1"/>
    </source>
</evidence>
<dbReference type="GO" id="GO:0071973">
    <property type="term" value="P:bacterial-type flagellum-dependent cell motility"/>
    <property type="evidence" value="ECO:0007669"/>
    <property type="project" value="TreeGrafter"/>
</dbReference>
<comment type="subunit">
    <text evidence="3 6">Homopentamer.</text>
</comment>
<dbReference type="AlphaFoldDB" id="A0A6P1Y430"/>
<evidence type="ECO:0000256" key="2">
    <source>
        <dbReference type="ARBA" id="ARBA00009764"/>
    </source>
</evidence>
<evidence type="ECO:0000259" key="7">
    <source>
        <dbReference type="Pfam" id="PF02465"/>
    </source>
</evidence>
<dbReference type="PANTHER" id="PTHR30288:SF0">
    <property type="entry name" value="FLAGELLAR HOOK-ASSOCIATED PROTEIN 2"/>
    <property type="match status" value="1"/>
</dbReference>
<dbReference type="GO" id="GO:0055040">
    <property type="term" value="C:periplasmic flagellum"/>
    <property type="evidence" value="ECO:0007669"/>
    <property type="project" value="UniProtKB-SubCell"/>
</dbReference>
<evidence type="ECO:0000256" key="5">
    <source>
        <dbReference type="ARBA" id="ARBA00023143"/>
    </source>
</evidence>
<dbReference type="Pfam" id="PF07195">
    <property type="entry name" value="FliD_C"/>
    <property type="match status" value="1"/>
</dbReference>
<keyword evidence="4" id="KW-0175">Coiled coil</keyword>
<keyword evidence="9" id="KW-0282">Flagellum</keyword>
<feature type="domain" description="Flagellar hook-associated protein 2 N-terminal" evidence="7">
    <location>
        <begin position="11"/>
        <end position="104"/>
    </location>
</feature>
<comment type="subcellular location">
    <subcellularLocation>
        <location evidence="1">Bacterial flagellum</location>
    </subcellularLocation>
    <subcellularLocation>
        <location evidence="6">Periplasm</location>
    </subcellularLocation>
    <subcellularLocation>
        <location evidence="6">Periplasmic flagellum</location>
    </subcellularLocation>
</comment>
<dbReference type="GO" id="GO:0007155">
    <property type="term" value="P:cell adhesion"/>
    <property type="evidence" value="ECO:0007669"/>
    <property type="project" value="InterPro"/>
</dbReference>
<gene>
    <name evidence="9" type="primary">fliD</name>
    <name evidence="9" type="ORF">GWP43_13295</name>
</gene>
<dbReference type="InterPro" id="IPR040026">
    <property type="entry name" value="FliD"/>
</dbReference>
<name>A0A6P1Y430_9SPIR</name>
<comment type="function">
    <text evidence="6">Required for morphogenesis and for the elongation of the flagellar filament by facilitating polymerization of the flagellin monomers at the tip of growing filament. Forms a capping structure, which prevents flagellin subunits (transported through the central channel of the flagellum) from leaking out without polymerization at the distal end.</text>
</comment>
<feature type="domain" description="Flagellar hook-associated protein 2 C-terminal" evidence="8">
    <location>
        <begin position="384"/>
        <end position="640"/>
    </location>
</feature>
<evidence type="ECO:0000256" key="6">
    <source>
        <dbReference type="RuleBase" id="RU362066"/>
    </source>
</evidence>
<dbReference type="PANTHER" id="PTHR30288">
    <property type="entry name" value="FLAGELLAR CAP/ASSEMBLY PROTEIN FLID"/>
    <property type="match status" value="1"/>
</dbReference>
<accession>A0A6P1Y430</accession>
<reference evidence="9 10" key="1">
    <citation type="submission" date="2020-01" db="EMBL/GenBank/DDBJ databases">
        <title>Complete genome sequence of a human oral phylogroup 1 Treponema sp. strain ATCC 700766, originally isolated from periodontitis dental plaque.</title>
        <authorList>
            <person name="Chan Y."/>
            <person name="Huo Y.-B."/>
            <person name="Yu X.-L."/>
            <person name="Zeng H."/>
            <person name="Leung W.-K."/>
            <person name="Watt R.M."/>
        </authorList>
    </citation>
    <scope>NUCLEOTIDE SEQUENCE [LARGE SCALE GENOMIC DNA]</scope>
    <source>
        <strain evidence="9 10">OMZ 804</strain>
    </source>
</reference>
<dbReference type="KEGG" id="trz:GWP43_13295"/>
<comment type="similarity">
    <text evidence="2 6">Belongs to the FliD family.</text>
</comment>
<dbReference type="NCBIfam" id="NF005188">
    <property type="entry name" value="PRK06664.1"/>
    <property type="match status" value="1"/>
</dbReference>
<dbReference type="InterPro" id="IPR010809">
    <property type="entry name" value="FliD_C"/>
</dbReference>
<dbReference type="Pfam" id="PF02465">
    <property type="entry name" value="FliD_N"/>
    <property type="match status" value="1"/>
</dbReference>
<organism evidence="9 10">
    <name type="scientific">Treponema vincentii</name>
    <dbReference type="NCBI Taxonomy" id="69710"/>
    <lineage>
        <taxon>Bacteria</taxon>
        <taxon>Pseudomonadati</taxon>
        <taxon>Spirochaetota</taxon>
        <taxon>Spirochaetia</taxon>
        <taxon>Spirochaetales</taxon>
        <taxon>Treponemataceae</taxon>
        <taxon>Treponema</taxon>
    </lineage>
</organism>
<dbReference type="EMBL" id="CP048020">
    <property type="protein sequence ID" value="QHX44265.1"/>
    <property type="molecule type" value="Genomic_DNA"/>
</dbReference>
<protein>
    <recommendedName>
        <fullName evidence="6">Flagellar hook-associated protein 2</fullName>
        <shortName evidence="6">HAP2</shortName>
    </recommendedName>
    <alternativeName>
        <fullName evidence="6">Flagellar cap protein</fullName>
    </alternativeName>
</protein>